<dbReference type="RefSeq" id="WP_094994881.1">
    <property type="nucleotide sequence ID" value="NZ_NQKI01000039.1"/>
</dbReference>
<feature type="domain" description="YjiS-like" evidence="1">
    <location>
        <begin position="10"/>
        <end position="45"/>
    </location>
</feature>
<gene>
    <name evidence="2" type="ORF">CJF39_19295</name>
</gene>
<dbReference type="Pfam" id="PF06568">
    <property type="entry name" value="YjiS-like"/>
    <property type="match status" value="1"/>
</dbReference>
<proteinExistence type="predicted"/>
<accession>A0A266N5U8</accession>
<sequence>MKGQMAATAWARIIRWHQLARERACLRKISDATLKDLGLSRADVEIESNRHFWEDPFNK</sequence>
<dbReference type="Proteomes" id="UP000215788">
    <property type="component" value="Unassembled WGS sequence"/>
</dbReference>
<dbReference type="AlphaFoldDB" id="A0A266N5U8"/>
<evidence type="ECO:0000313" key="3">
    <source>
        <dbReference type="Proteomes" id="UP000215788"/>
    </source>
</evidence>
<name>A0A266N5U8_9PSED</name>
<reference evidence="2 3" key="1">
    <citation type="submission" date="2017-08" db="EMBL/GenBank/DDBJ databases">
        <title>Genomic and metabolic characterisation of spoilage-associated Pseudomonas species.</title>
        <authorList>
            <person name="Stanborough T."/>
            <person name="Fegan N."/>
            <person name="Powell S.M."/>
            <person name="Singh T."/>
            <person name="Tamplin M.L."/>
            <person name="Chandry P.S."/>
        </authorList>
    </citation>
    <scope>NUCLEOTIDE SEQUENCE [LARGE SCALE GENOMIC DNA]</scope>
    <source>
        <strain evidence="2 3">L1802</strain>
    </source>
</reference>
<protein>
    <submittedName>
        <fullName evidence="2">DUF1127 domain-containing protein</fullName>
    </submittedName>
</protein>
<comment type="caution">
    <text evidence="2">The sequence shown here is derived from an EMBL/GenBank/DDBJ whole genome shotgun (WGS) entry which is preliminary data.</text>
</comment>
<dbReference type="EMBL" id="NQKI01000039">
    <property type="protein sequence ID" value="OZY57856.1"/>
    <property type="molecule type" value="Genomic_DNA"/>
</dbReference>
<dbReference type="InterPro" id="IPR009506">
    <property type="entry name" value="YjiS-like"/>
</dbReference>
<organism evidence="2 3">
    <name type="scientific">Pseudomonas lundensis</name>
    <dbReference type="NCBI Taxonomy" id="86185"/>
    <lineage>
        <taxon>Bacteria</taxon>
        <taxon>Pseudomonadati</taxon>
        <taxon>Pseudomonadota</taxon>
        <taxon>Gammaproteobacteria</taxon>
        <taxon>Pseudomonadales</taxon>
        <taxon>Pseudomonadaceae</taxon>
        <taxon>Pseudomonas</taxon>
    </lineage>
</organism>
<evidence type="ECO:0000259" key="1">
    <source>
        <dbReference type="Pfam" id="PF06568"/>
    </source>
</evidence>
<dbReference type="OrthoDB" id="7306802at2"/>
<evidence type="ECO:0000313" key="2">
    <source>
        <dbReference type="EMBL" id="OZY57856.1"/>
    </source>
</evidence>